<proteinExistence type="predicted"/>
<gene>
    <name evidence="2" type="ORF">PGTG_09982</name>
</gene>
<keyword evidence="3" id="KW-1185">Reference proteome</keyword>
<dbReference type="Proteomes" id="UP000008783">
    <property type="component" value="Unassembled WGS sequence"/>
</dbReference>
<feature type="region of interest" description="Disordered" evidence="1">
    <location>
        <begin position="164"/>
        <end position="185"/>
    </location>
</feature>
<name>E3KEV8_PUCGT</name>
<dbReference type="RefSeq" id="XP_003327433.2">
    <property type="nucleotide sequence ID" value="XM_003327385.2"/>
</dbReference>
<dbReference type="KEGG" id="pgr:PGTG_09982"/>
<dbReference type="EMBL" id="DS178284">
    <property type="protein sequence ID" value="EFP83014.2"/>
    <property type="molecule type" value="Genomic_DNA"/>
</dbReference>
<dbReference type="VEuPathDB" id="FungiDB:PGTG_09982"/>
<accession>E3KEV8</accession>
<dbReference type="PANTHER" id="PTHR46564:SF1">
    <property type="entry name" value="TRANSPOSASE"/>
    <property type="match status" value="1"/>
</dbReference>
<dbReference type="OrthoDB" id="2142724at2759"/>
<evidence type="ECO:0000256" key="1">
    <source>
        <dbReference type="SAM" id="MobiDB-lite"/>
    </source>
</evidence>
<dbReference type="SUPFAM" id="SSF46689">
    <property type="entry name" value="Homeodomain-like"/>
    <property type="match status" value="1"/>
</dbReference>
<reference evidence="3" key="2">
    <citation type="journal article" date="2011" name="Proc. Natl. Acad. Sci. U.S.A.">
        <title>Obligate biotrophy features unraveled by the genomic analysis of rust fungi.</title>
        <authorList>
            <person name="Duplessis S."/>
            <person name="Cuomo C.A."/>
            <person name="Lin Y.-C."/>
            <person name="Aerts A."/>
            <person name="Tisserant E."/>
            <person name="Veneault-Fourrey C."/>
            <person name="Joly D.L."/>
            <person name="Hacquard S."/>
            <person name="Amselem J."/>
            <person name="Cantarel B.L."/>
            <person name="Chiu R."/>
            <person name="Coutinho P.M."/>
            <person name="Feau N."/>
            <person name="Field M."/>
            <person name="Frey P."/>
            <person name="Gelhaye E."/>
            <person name="Goldberg J."/>
            <person name="Grabherr M.G."/>
            <person name="Kodira C.D."/>
            <person name="Kohler A."/>
            <person name="Kuees U."/>
            <person name="Lindquist E.A."/>
            <person name="Lucas S.M."/>
            <person name="Mago R."/>
            <person name="Mauceli E."/>
            <person name="Morin E."/>
            <person name="Murat C."/>
            <person name="Pangilinan J.L."/>
            <person name="Park R."/>
            <person name="Pearson M."/>
            <person name="Quesneville H."/>
            <person name="Rouhier N."/>
            <person name="Sakthikumar S."/>
            <person name="Salamov A.A."/>
            <person name="Schmutz J."/>
            <person name="Selles B."/>
            <person name="Shapiro H."/>
            <person name="Tanguay P."/>
            <person name="Tuskan G.A."/>
            <person name="Henrissat B."/>
            <person name="Van de Peer Y."/>
            <person name="Rouze P."/>
            <person name="Ellis J.G."/>
            <person name="Dodds P.N."/>
            <person name="Schein J.E."/>
            <person name="Zhong S."/>
            <person name="Hamelin R.C."/>
            <person name="Grigoriev I.V."/>
            <person name="Szabo L.J."/>
            <person name="Martin F."/>
        </authorList>
    </citation>
    <scope>NUCLEOTIDE SEQUENCE [LARGE SCALE GENOMIC DNA]</scope>
    <source>
        <strain evidence="3">CRL 75-36-700-3 / race SCCL</strain>
    </source>
</reference>
<evidence type="ECO:0008006" key="4">
    <source>
        <dbReference type="Google" id="ProtNLM"/>
    </source>
</evidence>
<dbReference type="InParanoid" id="E3KEV8"/>
<feature type="compositionally biased region" description="Polar residues" evidence="1">
    <location>
        <begin position="174"/>
        <end position="183"/>
    </location>
</feature>
<reference key="1">
    <citation type="submission" date="2007-01" db="EMBL/GenBank/DDBJ databases">
        <title>The Genome Sequence of Puccinia graminis f. sp. tritici Strain CRL 75-36-700-3.</title>
        <authorList>
            <consortium name="The Broad Institute Genome Sequencing Platform"/>
            <person name="Birren B."/>
            <person name="Lander E."/>
            <person name="Galagan J."/>
            <person name="Nusbaum C."/>
            <person name="Devon K."/>
            <person name="Cuomo C."/>
            <person name="Jaffe D."/>
            <person name="Butler J."/>
            <person name="Alvarez P."/>
            <person name="Gnerre S."/>
            <person name="Grabherr M."/>
            <person name="Mauceli E."/>
            <person name="Brockman W."/>
            <person name="Young S."/>
            <person name="LaButti K."/>
            <person name="Sykes S."/>
            <person name="DeCaprio D."/>
            <person name="Crawford M."/>
            <person name="Koehrsen M."/>
            <person name="Engels R."/>
            <person name="Montgomery P."/>
            <person name="Pearson M."/>
            <person name="Howarth C."/>
            <person name="Larson L."/>
            <person name="White J."/>
            <person name="Zeng Q."/>
            <person name="Kodira C."/>
            <person name="Yandava C."/>
            <person name="Alvarado L."/>
            <person name="O'Leary S."/>
            <person name="Szabo L."/>
            <person name="Dean R."/>
            <person name="Schein J."/>
        </authorList>
    </citation>
    <scope>NUCLEOTIDE SEQUENCE</scope>
    <source>
        <strain>CRL 75-36-700-3</strain>
    </source>
</reference>
<dbReference type="HOGENOM" id="CLU_056788_1_0_1"/>
<evidence type="ECO:0000313" key="2">
    <source>
        <dbReference type="EMBL" id="EFP83014.2"/>
    </source>
</evidence>
<dbReference type="AlphaFoldDB" id="E3KEV8"/>
<organism evidence="2 3">
    <name type="scientific">Puccinia graminis f. sp. tritici (strain CRL 75-36-700-3 / race SCCL)</name>
    <name type="common">Black stem rust fungus</name>
    <dbReference type="NCBI Taxonomy" id="418459"/>
    <lineage>
        <taxon>Eukaryota</taxon>
        <taxon>Fungi</taxon>
        <taxon>Dikarya</taxon>
        <taxon>Basidiomycota</taxon>
        <taxon>Pucciniomycotina</taxon>
        <taxon>Pucciniomycetes</taxon>
        <taxon>Pucciniales</taxon>
        <taxon>Pucciniaceae</taxon>
        <taxon>Puccinia</taxon>
    </lineage>
</organism>
<evidence type="ECO:0000313" key="3">
    <source>
        <dbReference type="Proteomes" id="UP000008783"/>
    </source>
</evidence>
<dbReference type="GeneID" id="10544726"/>
<dbReference type="PANTHER" id="PTHR46564">
    <property type="entry name" value="TRANSPOSASE"/>
    <property type="match status" value="1"/>
</dbReference>
<dbReference type="InterPro" id="IPR009057">
    <property type="entry name" value="Homeodomain-like_sf"/>
</dbReference>
<dbReference type="eggNOG" id="ENOG502S808">
    <property type="taxonomic scope" value="Eukaryota"/>
</dbReference>
<sequence>MPRRYINPYAKYLAVDLWNQHMDIEQIKRTLRINFSRSSLHRWTHLHKSTGCVVRNPADYEPFGPRGSIPEDIQEELRVYLREHPTSYLDEIQEWLLEEHDIATCISTIDQTLRKKMNITLKKNHQVNSKQSDLKMAEYLAQVGTMPAEFMVFADESSICRRSLNRPKGRAPSGQRSYQQTKHSNAKRYSVLPGISLYGVLGIDIKENSFKRPDFESFLKHTLF</sequence>
<protein>
    <recommendedName>
        <fullName evidence="4">Tc1-like transposase DDE domain-containing protein</fullName>
    </recommendedName>
</protein>